<sequence length="56" mass="5945">MNQPISHRLSRVVLLLAVLLPLAAGAGALARSGVPATVWEWCVRFVAAVHSHAPFS</sequence>
<dbReference type="RefSeq" id="WP_285664350.1">
    <property type="nucleotide sequence ID" value="NZ_BSTX01000002.1"/>
</dbReference>
<keyword evidence="2" id="KW-1185">Reference proteome</keyword>
<comment type="caution">
    <text evidence="1">The sequence shown here is derived from an EMBL/GenBank/DDBJ whole genome shotgun (WGS) entry which is preliminary data.</text>
</comment>
<dbReference type="AlphaFoldDB" id="A0A9W6SNQ4"/>
<reference evidence="1" key="1">
    <citation type="submission" date="2023-03" db="EMBL/GenBank/DDBJ databases">
        <title>Actinorhabdospora filicis NBRC 111898.</title>
        <authorList>
            <person name="Ichikawa N."/>
            <person name="Sato H."/>
            <person name="Tonouchi N."/>
        </authorList>
    </citation>
    <scope>NUCLEOTIDE SEQUENCE</scope>
    <source>
        <strain evidence="1">NBRC 111898</strain>
    </source>
</reference>
<evidence type="ECO:0000313" key="2">
    <source>
        <dbReference type="Proteomes" id="UP001165079"/>
    </source>
</evidence>
<dbReference type="EMBL" id="BSTX01000002">
    <property type="protein sequence ID" value="GLZ79230.1"/>
    <property type="molecule type" value="Genomic_DNA"/>
</dbReference>
<accession>A0A9W6SNQ4</accession>
<evidence type="ECO:0000313" key="1">
    <source>
        <dbReference type="EMBL" id="GLZ79230.1"/>
    </source>
</evidence>
<proteinExistence type="predicted"/>
<protein>
    <submittedName>
        <fullName evidence="1">Uncharacterized protein</fullName>
    </submittedName>
</protein>
<name>A0A9W6SNQ4_9ACTN</name>
<gene>
    <name evidence="1" type="ORF">Afil01_40370</name>
</gene>
<dbReference type="Proteomes" id="UP001165079">
    <property type="component" value="Unassembled WGS sequence"/>
</dbReference>
<organism evidence="1 2">
    <name type="scientific">Actinorhabdospora filicis</name>
    <dbReference type="NCBI Taxonomy" id="1785913"/>
    <lineage>
        <taxon>Bacteria</taxon>
        <taxon>Bacillati</taxon>
        <taxon>Actinomycetota</taxon>
        <taxon>Actinomycetes</taxon>
        <taxon>Micromonosporales</taxon>
        <taxon>Micromonosporaceae</taxon>
        <taxon>Actinorhabdospora</taxon>
    </lineage>
</organism>